<name>A0A914CCS1_9BILA</name>
<dbReference type="Pfam" id="PF24676">
    <property type="entry name" value="DUF7656"/>
    <property type="match status" value="1"/>
</dbReference>
<dbReference type="WBParaSite" id="ACRNAN_Path_844.g3252.t1">
    <property type="protein sequence ID" value="ACRNAN_Path_844.g3252.t1"/>
    <property type="gene ID" value="ACRNAN_Path_844.g3252"/>
</dbReference>
<dbReference type="AlphaFoldDB" id="A0A914CCS1"/>
<feature type="region of interest" description="Disordered" evidence="1">
    <location>
        <begin position="1"/>
        <end position="43"/>
    </location>
</feature>
<protein>
    <submittedName>
        <fullName evidence="4">G domain-containing protein</fullName>
    </submittedName>
</protein>
<dbReference type="SUPFAM" id="SSF52540">
    <property type="entry name" value="P-loop containing nucleoside triphosphate hydrolases"/>
    <property type="match status" value="1"/>
</dbReference>
<feature type="compositionally biased region" description="Polar residues" evidence="1">
    <location>
        <begin position="9"/>
        <end position="36"/>
    </location>
</feature>
<evidence type="ECO:0000259" key="2">
    <source>
        <dbReference type="Pfam" id="PF24676"/>
    </source>
</evidence>
<evidence type="ECO:0000313" key="4">
    <source>
        <dbReference type="WBParaSite" id="ACRNAN_Path_844.g3252.t1"/>
    </source>
</evidence>
<keyword evidence="3" id="KW-1185">Reference proteome</keyword>
<evidence type="ECO:0000256" key="1">
    <source>
        <dbReference type="SAM" id="MobiDB-lite"/>
    </source>
</evidence>
<feature type="domain" description="DUF7656" evidence="2">
    <location>
        <begin position="293"/>
        <end position="377"/>
    </location>
</feature>
<dbReference type="Proteomes" id="UP000887540">
    <property type="component" value="Unplaced"/>
</dbReference>
<reference evidence="4" key="1">
    <citation type="submission" date="2022-11" db="UniProtKB">
        <authorList>
            <consortium name="WormBaseParasite"/>
        </authorList>
    </citation>
    <scope>IDENTIFICATION</scope>
</reference>
<accession>A0A914CCS1</accession>
<proteinExistence type="predicted"/>
<dbReference type="InterPro" id="IPR056073">
    <property type="entry name" value="DUF7656"/>
</dbReference>
<sequence length="593" mass="68313">MRNEEFGGFTQQQQWASNPILEQSRNPASKGNQKPNSSDDEFYDVDVIDDSNEEAKQQHPSMPIITRHSVGRIATLGDLYDAHQDKFCKAKLLPKIPRTLVLSNKIDNTYIRIIEGNTFKDKSLFANIENELALSIFADLVMPVGEFSFLVDEITQNPHEIRASLLYVHNTETHQLKIKELVGHIDVEKIKNVPNATHFVTEIDYAITLPITFTIQKQENENTECLQHRIYNYLSKLKNYFIYGSSIPIDDEQSEFVHLKIYSQNSKNKDDKPVTLPYSNRTTLEAFKEIEEVIGKNGNFEAVINDKHEAYVFFCTWNEVETNEGGELFFFKQLIEEGKTCIFVDQESCYPVKYPNECRICHFSNGNLENDDLMKRYEYNIKVCYATSSKKVACNKPENSVQLNIHCPKIGCKESNHFWYCSDCLQCLEYYDKFFYCSCGKAPGFTFEFKCSDPEHGETFVTFEKNILLDIMSKLQPKRNVYILVLGHSGVGKSTFMNAFANYLSFSSLNEAQESEPVCLVATAFKNYKHEEEIFSNVDTRIRPFLQANGLMSLNKSYEEYLKMDIKNKRLTAEQKVALQALLQSMNHASSLY</sequence>
<evidence type="ECO:0000313" key="3">
    <source>
        <dbReference type="Proteomes" id="UP000887540"/>
    </source>
</evidence>
<organism evidence="3 4">
    <name type="scientific">Acrobeloides nanus</name>
    <dbReference type="NCBI Taxonomy" id="290746"/>
    <lineage>
        <taxon>Eukaryota</taxon>
        <taxon>Metazoa</taxon>
        <taxon>Ecdysozoa</taxon>
        <taxon>Nematoda</taxon>
        <taxon>Chromadorea</taxon>
        <taxon>Rhabditida</taxon>
        <taxon>Tylenchina</taxon>
        <taxon>Cephalobomorpha</taxon>
        <taxon>Cephaloboidea</taxon>
        <taxon>Cephalobidae</taxon>
        <taxon>Acrobeloides</taxon>
    </lineage>
</organism>
<dbReference type="InterPro" id="IPR027417">
    <property type="entry name" value="P-loop_NTPase"/>
</dbReference>